<gene>
    <name evidence="1" type="ORF">CHRIB12_LOCUS20611</name>
</gene>
<dbReference type="OrthoDB" id="10431052at2759"/>
<organism evidence="1 2">
    <name type="scientific">Rhizophagus irregularis</name>
    <dbReference type="NCBI Taxonomy" id="588596"/>
    <lineage>
        <taxon>Eukaryota</taxon>
        <taxon>Fungi</taxon>
        <taxon>Fungi incertae sedis</taxon>
        <taxon>Mucoromycota</taxon>
        <taxon>Glomeromycotina</taxon>
        <taxon>Glomeromycetes</taxon>
        <taxon>Glomerales</taxon>
        <taxon>Glomeraceae</taxon>
        <taxon>Rhizophagus</taxon>
    </lineage>
</organism>
<dbReference type="VEuPathDB" id="FungiDB:RhiirFUN_001813"/>
<dbReference type="EMBL" id="CAGKOT010000061">
    <property type="protein sequence ID" value="CAB5388456.1"/>
    <property type="molecule type" value="Genomic_DNA"/>
</dbReference>
<protein>
    <submittedName>
        <fullName evidence="1">Uncharacterized protein</fullName>
    </submittedName>
</protein>
<dbReference type="Proteomes" id="UP000684084">
    <property type="component" value="Unassembled WGS sequence"/>
</dbReference>
<reference evidence="1" key="1">
    <citation type="submission" date="2020-05" db="EMBL/GenBank/DDBJ databases">
        <authorList>
            <person name="Rincon C."/>
            <person name="Sanders R I."/>
            <person name="Robbins C."/>
            <person name="Chaturvedi A."/>
        </authorList>
    </citation>
    <scope>NUCLEOTIDE SEQUENCE</scope>
    <source>
        <strain evidence="1">CHB12</strain>
    </source>
</reference>
<comment type="caution">
    <text evidence="1">The sequence shown here is derived from an EMBL/GenBank/DDBJ whole genome shotgun (WGS) entry which is preliminary data.</text>
</comment>
<sequence length="103" mass="12037">MTRHHRKKSFLSQTQYDIRGKVTLYMFFDIGHTQGEMITLYMFFDIGQGEMINGNSSTTRTWRFSLNNPKNHKVIRKPRKNIKEATIYGQGEMINGNSSTTRT</sequence>
<evidence type="ECO:0000313" key="1">
    <source>
        <dbReference type="EMBL" id="CAB5388456.1"/>
    </source>
</evidence>
<dbReference type="AlphaFoldDB" id="A0A916EHS5"/>
<evidence type="ECO:0000313" key="2">
    <source>
        <dbReference type="Proteomes" id="UP000684084"/>
    </source>
</evidence>
<accession>A0A916EHS5</accession>
<name>A0A916EHS5_9GLOM</name>
<proteinExistence type="predicted"/>